<dbReference type="GO" id="GO:0005509">
    <property type="term" value="F:calcium ion binding"/>
    <property type="evidence" value="ECO:0007669"/>
    <property type="project" value="InterPro"/>
</dbReference>
<evidence type="ECO:0000256" key="3">
    <source>
        <dbReference type="ARBA" id="ARBA00022729"/>
    </source>
</evidence>
<dbReference type="SUPFAM" id="SSF57196">
    <property type="entry name" value="EGF/Laminin"/>
    <property type="match status" value="1"/>
</dbReference>
<evidence type="ECO:0000256" key="1">
    <source>
        <dbReference type="ARBA" id="ARBA00004167"/>
    </source>
</evidence>
<keyword evidence="4" id="KW-0677">Repeat</keyword>
<dbReference type="CDD" id="cd00054">
    <property type="entry name" value="EGF_CA"/>
    <property type="match status" value="1"/>
</dbReference>
<evidence type="ECO:0000256" key="4">
    <source>
        <dbReference type="ARBA" id="ARBA00022737"/>
    </source>
</evidence>
<comment type="subcellular location">
    <subcellularLocation>
        <location evidence="1">Membrane</location>
        <topology evidence="1">Single-pass membrane protein</topology>
    </subcellularLocation>
</comment>
<protein>
    <submittedName>
        <fullName evidence="8">Wall-associated receptor kinase 2</fullName>
    </submittedName>
</protein>
<proteinExistence type="predicted"/>
<dbReference type="Pfam" id="PF07645">
    <property type="entry name" value="EGF_CA"/>
    <property type="match status" value="1"/>
</dbReference>
<evidence type="ECO:0000313" key="8">
    <source>
        <dbReference type="EMBL" id="GFP81284.1"/>
    </source>
</evidence>
<comment type="caution">
    <text evidence="6">Lacks conserved residue(s) required for the propagation of feature annotation.</text>
</comment>
<organism evidence="8 9">
    <name type="scientific">Phtheirospermum japonicum</name>
    <dbReference type="NCBI Taxonomy" id="374723"/>
    <lineage>
        <taxon>Eukaryota</taxon>
        <taxon>Viridiplantae</taxon>
        <taxon>Streptophyta</taxon>
        <taxon>Embryophyta</taxon>
        <taxon>Tracheophyta</taxon>
        <taxon>Spermatophyta</taxon>
        <taxon>Magnoliopsida</taxon>
        <taxon>eudicotyledons</taxon>
        <taxon>Gunneridae</taxon>
        <taxon>Pentapetalae</taxon>
        <taxon>asterids</taxon>
        <taxon>lamiids</taxon>
        <taxon>Lamiales</taxon>
        <taxon>Orobanchaceae</taxon>
        <taxon>Orobanchaceae incertae sedis</taxon>
        <taxon>Phtheirospermum</taxon>
    </lineage>
</organism>
<dbReference type="SMART" id="SM00179">
    <property type="entry name" value="EGF_CA"/>
    <property type="match status" value="1"/>
</dbReference>
<comment type="caution">
    <text evidence="8">The sequence shown here is derived from an EMBL/GenBank/DDBJ whole genome shotgun (WGS) entry which is preliminary data.</text>
</comment>
<dbReference type="GO" id="GO:0030247">
    <property type="term" value="F:polysaccharide binding"/>
    <property type="evidence" value="ECO:0007669"/>
    <property type="project" value="InterPro"/>
</dbReference>
<dbReference type="InterPro" id="IPR000152">
    <property type="entry name" value="EGF-type_Asp/Asn_hydroxyl_site"/>
</dbReference>
<evidence type="ECO:0000256" key="6">
    <source>
        <dbReference type="PROSITE-ProRule" id="PRU00076"/>
    </source>
</evidence>
<dbReference type="Pfam" id="PF13947">
    <property type="entry name" value="GUB_WAK_bind"/>
    <property type="match status" value="1"/>
</dbReference>
<feature type="domain" description="EGF-like" evidence="7">
    <location>
        <begin position="509"/>
        <end position="544"/>
    </location>
</feature>
<gene>
    <name evidence="8" type="ORF">PHJA_000271700</name>
</gene>
<keyword evidence="3" id="KW-0732">Signal</keyword>
<evidence type="ECO:0000256" key="5">
    <source>
        <dbReference type="ARBA" id="ARBA00023157"/>
    </source>
</evidence>
<dbReference type="InterPro" id="IPR000742">
    <property type="entry name" value="EGF"/>
</dbReference>
<evidence type="ECO:0000256" key="2">
    <source>
        <dbReference type="ARBA" id="ARBA00022536"/>
    </source>
</evidence>
<keyword evidence="5" id="KW-1015">Disulfide bond</keyword>
<evidence type="ECO:0000313" key="9">
    <source>
        <dbReference type="Proteomes" id="UP000653305"/>
    </source>
</evidence>
<name>A0A830B956_9LAMI</name>
<dbReference type="AlphaFoldDB" id="A0A830B956"/>
<reference evidence="8" key="1">
    <citation type="submission" date="2020-07" db="EMBL/GenBank/DDBJ databases">
        <title>Ethylene signaling mediates host invasion by parasitic plants.</title>
        <authorList>
            <person name="Yoshida S."/>
        </authorList>
    </citation>
    <scope>NUCLEOTIDE SEQUENCE</scope>
    <source>
        <strain evidence="8">Okayama</strain>
    </source>
</reference>
<dbReference type="InterPro" id="IPR049883">
    <property type="entry name" value="NOTCH1_EGF-like"/>
</dbReference>
<keyword evidence="8" id="KW-0808">Transferase</keyword>
<dbReference type="FunFam" id="2.10.25.10:FF:000038">
    <property type="entry name" value="Fibrillin 2"/>
    <property type="match status" value="1"/>
</dbReference>
<dbReference type="OrthoDB" id="4062651at2759"/>
<dbReference type="SMART" id="SM00181">
    <property type="entry name" value="EGF"/>
    <property type="match status" value="1"/>
</dbReference>
<keyword evidence="2 6" id="KW-0245">EGF-like domain</keyword>
<dbReference type="Proteomes" id="UP000653305">
    <property type="component" value="Unassembled WGS sequence"/>
</dbReference>
<dbReference type="GO" id="GO:0016301">
    <property type="term" value="F:kinase activity"/>
    <property type="evidence" value="ECO:0007669"/>
    <property type="project" value="UniProtKB-KW"/>
</dbReference>
<dbReference type="Gene3D" id="2.10.25.10">
    <property type="entry name" value="Laminin"/>
    <property type="match status" value="1"/>
</dbReference>
<dbReference type="InterPro" id="IPR001881">
    <property type="entry name" value="EGF-like_Ca-bd_dom"/>
</dbReference>
<keyword evidence="8" id="KW-0418">Kinase</keyword>
<keyword evidence="9" id="KW-1185">Reference proteome</keyword>
<dbReference type="PROSITE" id="PS01187">
    <property type="entry name" value="EGF_CA"/>
    <property type="match status" value="1"/>
</dbReference>
<evidence type="ECO:0000259" key="7">
    <source>
        <dbReference type="PROSITE" id="PS50026"/>
    </source>
</evidence>
<dbReference type="InterPro" id="IPR025287">
    <property type="entry name" value="WAK_GUB"/>
</dbReference>
<keyword evidence="8" id="KW-0675">Receptor</keyword>
<dbReference type="PROSITE" id="PS50026">
    <property type="entry name" value="EGF_3"/>
    <property type="match status" value="1"/>
</dbReference>
<dbReference type="EMBL" id="BMAC01000028">
    <property type="protein sequence ID" value="GFP81284.1"/>
    <property type="molecule type" value="Genomic_DNA"/>
</dbReference>
<dbReference type="PROSITE" id="PS00010">
    <property type="entry name" value="ASX_HYDROXYL"/>
    <property type="match status" value="1"/>
</dbReference>
<dbReference type="InterPro" id="IPR018097">
    <property type="entry name" value="EGF_Ca-bd_CS"/>
</dbReference>
<sequence>MVAPRNTDTVDRPSPSVPASAVAGFVGSIAAIYWFPLPDSLIEYTIDATKNVSIGIRIFDNERMGTIPKLPDGYSAISVDEDRILVGTRIPHGSSHLIKQRYWWTSVRDDYAIRGVEKCFRDLEILTERFMAKFYVALVINMCDCVGASGIDQINTPFVKEQKMRLGTKVVTWSKALVGEAKIPIVISGSSGVETTSTTVFTAISRNEVKQMEEKLIKLRQGVALVSSEERQAEELGVEYDVGVSLQSFGEIVQGGEEIERDFSKKFIFLTVASTSNFAVAKPRCDDHCGNVSIPFPFGTKQGCYGHESFLITCNQNFTPPRPFLQYSNREIKNISLDGQLTLMHYVAYNCPDGKRIPLELHELKLPKFLTVNDTGNKFTGIGCGTFGTFIGWRRHSYVTQTGCMDTCRKVDGLVERNCNGTGCCHIPVPDDVWSMRLGFSGIKRGNVSGLGNCSYGFVVKEGAYTFSPHNLTNMIGVGKRMPMLIDWVIGTETCEEAKLNALSYACKDVNECEDENLNDCIHKYCVNTPGSFNCSCPKGYHGDGKKDGKGCVAPESLVYKLSSG</sequence>
<dbReference type="GO" id="GO:0016020">
    <property type="term" value="C:membrane"/>
    <property type="evidence" value="ECO:0007669"/>
    <property type="project" value="UniProtKB-SubCell"/>
</dbReference>
<accession>A0A830B956</accession>
<dbReference type="PANTHER" id="PTHR33491">
    <property type="entry name" value="OSJNBA0016N04.9 PROTEIN"/>
    <property type="match status" value="1"/>
</dbReference>